<sequence length="176" mass="19001">MSDPDQPARADDQPDVPPTRPGADSVLPPEPQASGAVPTPYAPPGGVPAHGASATLGPVGQVRSTGTCILLTFVTLGFYSWYWYYQTHDEMKRHTGEGIGGGIALLLAILVGVVMPFLNSHEVGRLYERRGQAKPVSATTGLWFLLLGWFFFVGAIIWFVKTNRALNDYWQSLGAS</sequence>
<dbReference type="Proteomes" id="UP001596087">
    <property type="component" value="Unassembled WGS sequence"/>
</dbReference>
<feature type="domain" description="DUF4234" evidence="3">
    <location>
        <begin position="63"/>
        <end position="167"/>
    </location>
</feature>
<evidence type="ECO:0000256" key="1">
    <source>
        <dbReference type="SAM" id="MobiDB-lite"/>
    </source>
</evidence>
<evidence type="ECO:0000259" key="3">
    <source>
        <dbReference type="Pfam" id="PF14018"/>
    </source>
</evidence>
<feature type="compositionally biased region" description="Basic and acidic residues" evidence="1">
    <location>
        <begin position="1"/>
        <end position="12"/>
    </location>
</feature>
<keyword evidence="5" id="KW-1185">Reference proteome</keyword>
<dbReference type="InterPro" id="IPR025328">
    <property type="entry name" value="DUF4234"/>
</dbReference>
<dbReference type="RefSeq" id="WP_378587609.1">
    <property type="nucleotide sequence ID" value="NZ_JBHSKD010000004.1"/>
</dbReference>
<organism evidence="4 5">
    <name type="scientific">Nocardioides taihuensis</name>
    <dbReference type="NCBI Taxonomy" id="1835606"/>
    <lineage>
        <taxon>Bacteria</taxon>
        <taxon>Bacillati</taxon>
        <taxon>Actinomycetota</taxon>
        <taxon>Actinomycetes</taxon>
        <taxon>Propionibacteriales</taxon>
        <taxon>Nocardioidaceae</taxon>
        <taxon>Nocardioides</taxon>
    </lineage>
</organism>
<feature type="transmembrane region" description="Helical" evidence="2">
    <location>
        <begin position="64"/>
        <end position="85"/>
    </location>
</feature>
<dbReference type="InterPro" id="IPR036150">
    <property type="entry name" value="Cyt_b/b6_C_sf"/>
</dbReference>
<dbReference type="SUPFAM" id="SSF81648">
    <property type="entry name" value="a domain/subunit of cytochrome bc1 complex (Ubiquinol-cytochrome c reductase)"/>
    <property type="match status" value="1"/>
</dbReference>
<evidence type="ECO:0000313" key="5">
    <source>
        <dbReference type="Proteomes" id="UP001596087"/>
    </source>
</evidence>
<feature type="transmembrane region" description="Helical" evidence="2">
    <location>
        <begin position="138"/>
        <end position="160"/>
    </location>
</feature>
<feature type="region of interest" description="Disordered" evidence="1">
    <location>
        <begin position="1"/>
        <end position="49"/>
    </location>
</feature>
<accession>A0ABW0BG71</accession>
<keyword evidence="2" id="KW-1133">Transmembrane helix</keyword>
<keyword evidence="2" id="KW-0472">Membrane</keyword>
<gene>
    <name evidence="4" type="ORF">ACFPGP_04845</name>
</gene>
<evidence type="ECO:0000256" key="2">
    <source>
        <dbReference type="SAM" id="Phobius"/>
    </source>
</evidence>
<dbReference type="EMBL" id="JBHSKD010000004">
    <property type="protein sequence ID" value="MFC5175988.1"/>
    <property type="molecule type" value="Genomic_DNA"/>
</dbReference>
<keyword evidence="2" id="KW-0812">Transmembrane</keyword>
<name>A0ABW0BG71_9ACTN</name>
<dbReference type="Pfam" id="PF14018">
    <property type="entry name" value="DUF4234"/>
    <property type="match status" value="1"/>
</dbReference>
<comment type="caution">
    <text evidence="4">The sequence shown here is derived from an EMBL/GenBank/DDBJ whole genome shotgun (WGS) entry which is preliminary data.</text>
</comment>
<evidence type="ECO:0000313" key="4">
    <source>
        <dbReference type="EMBL" id="MFC5175988.1"/>
    </source>
</evidence>
<feature type="transmembrane region" description="Helical" evidence="2">
    <location>
        <begin position="97"/>
        <end position="118"/>
    </location>
</feature>
<protein>
    <submittedName>
        <fullName evidence="4">DUF4234 domain-containing protein</fullName>
    </submittedName>
</protein>
<reference evidence="5" key="1">
    <citation type="journal article" date="2019" name="Int. J. Syst. Evol. Microbiol.">
        <title>The Global Catalogue of Microorganisms (GCM) 10K type strain sequencing project: providing services to taxonomists for standard genome sequencing and annotation.</title>
        <authorList>
            <consortium name="The Broad Institute Genomics Platform"/>
            <consortium name="The Broad Institute Genome Sequencing Center for Infectious Disease"/>
            <person name="Wu L."/>
            <person name="Ma J."/>
        </authorList>
    </citation>
    <scope>NUCLEOTIDE SEQUENCE [LARGE SCALE GENOMIC DNA]</scope>
    <source>
        <strain evidence="5">DFY41</strain>
    </source>
</reference>
<proteinExistence type="predicted"/>